<dbReference type="InterPro" id="IPR011705">
    <property type="entry name" value="BACK"/>
</dbReference>
<dbReference type="SMART" id="SM00225">
    <property type="entry name" value="BTB"/>
    <property type="match status" value="1"/>
</dbReference>
<organism evidence="2 3">
    <name type="scientific">Ladona fulva</name>
    <name type="common">Scarce chaser dragonfly</name>
    <name type="synonym">Libellula fulva</name>
    <dbReference type="NCBI Taxonomy" id="123851"/>
    <lineage>
        <taxon>Eukaryota</taxon>
        <taxon>Metazoa</taxon>
        <taxon>Ecdysozoa</taxon>
        <taxon>Arthropoda</taxon>
        <taxon>Hexapoda</taxon>
        <taxon>Insecta</taxon>
        <taxon>Pterygota</taxon>
        <taxon>Palaeoptera</taxon>
        <taxon>Odonata</taxon>
        <taxon>Epiprocta</taxon>
        <taxon>Anisoptera</taxon>
        <taxon>Libelluloidea</taxon>
        <taxon>Libellulidae</taxon>
        <taxon>Ladona</taxon>
    </lineage>
</organism>
<dbReference type="SUPFAM" id="SSF54695">
    <property type="entry name" value="POZ domain"/>
    <property type="match status" value="1"/>
</dbReference>
<reference evidence="2" key="2">
    <citation type="submission" date="2017-10" db="EMBL/GenBank/DDBJ databases">
        <title>Ladona fulva Genome sequencing and assembly.</title>
        <authorList>
            <person name="Murali S."/>
            <person name="Richards S."/>
            <person name="Bandaranaike D."/>
            <person name="Bellair M."/>
            <person name="Blankenburg K."/>
            <person name="Chao H."/>
            <person name="Dinh H."/>
            <person name="Doddapaneni H."/>
            <person name="Dugan-Rocha S."/>
            <person name="Elkadiri S."/>
            <person name="Gnanaolivu R."/>
            <person name="Hernandez B."/>
            <person name="Skinner E."/>
            <person name="Javaid M."/>
            <person name="Lee S."/>
            <person name="Li M."/>
            <person name="Ming W."/>
            <person name="Munidasa M."/>
            <person name="Muniz J."/>
            <person name="Nguyen L."/>
            <person name="Hughes D."/>
            <person name="Osuji N."/>
            <person name="Pu L.-L."/>
            <person name="Puazo M."/>
            <person name="Qu C."/>
            <person name="Quiroz J."/>
            <person name="Raj R."/>
            <person name="Weissenberger G."/>
            <person name="Xin Y."/>
            <person name="Zou X."/>
            <person name="Han Y."/>
            <person name="Worley K."/>
            <person name="Muzny D."/>
            <person name="Gibbs R."/>
        </authorList>
    </citation>
    <scope>NUCLEOTIDE SEQUENCE</scope>
    <source>
        <strain evidence="2">Sampled in the wild</strain>
    </source>
</reference>
<dbReference type="OrthoDB" id="10027872at2759"/>
<comment type="caution">
    <text evidence="2">The sequence shown here is derived from an EMBL/GenBank/DDBJ whole genome shotgun (WGS) entry which is preliminary data.</text>
</comment>
<reference evidence="2" key="1">
    <citation type="submission" date="2013-04" db="EMBL/GenBank/DDBJ databases">
        <authorList>
            <person name="Qu J."/>
            <person name="Murali S.C."/>
            <person name="Bandaranaike D."/>
            <person name="Bellair M."/>
            <person name="Blankenburg K."/>
            <person name="Chao H."/>
            <person name="Dinh H."/>
            <person name="Doddapaneni H."/>
            <person name="Downs B."/>
            <person name="Dugan-Rocha S."/>
            <person name="Elkadiri S."/>
            <person name="Gnanaolivu R.D."/>
            <person name="Hernandez B."/>
            <person name="Javaid M."/>
            <person name="Jayaseelan J.C."/>
            <person name="Lee S."/>
            <person name="Li M."/>
            <person name="Ming W."/>
            <person name="Munidasa M."/>
            <person name="Muniz J."/>
            <person name="Nguyen L."/>
            <person name="Ongeri F."/>
            <person name="Osuji N."/>
            <person name="Pu L.-L."/>
            <person name="Puazo M."/>
            <person name="Qu C."/>
            <person name="Quiroz J."/>
            <person name="Raj R."/>
            <person name="Weissenberger G."/>
            <person name="Xin Y."/>
            <person name="Zou X."/>
            <person name="Han Y."/>
            <person name="Richards S."/>
            <person name="Worley K."/>
            <person name="Muzny D."/>
            <person name="Gibbs R."/>
        </authorList>
    </citation>
    <scope>NUCLEOTIDE SEQUENCE</scope>
    <source>
        <strain evidence="2">Sampled in the wild</strain>
    </source>
</reference>
<dbReference type="CDD" id="cd18186">
    <property type="entry name" value="BTB_POZ_ZBTB_KLHL-like"/>
    <property type="match status" value="1"/>
</dbReference>
<dbReference type="InterPro" id="IPR011333">
    <property type="entry name" value="SKP1/BTB/POZ_sf"/>
</dbReference>
<keyword evidence="3" id="KW-1185">Reference proteome</keyword>
<sequence>MAQFVLECGIKSELPQEKIIKYHNNSEPDVVLIIDDISFHCHRDVLSRQSQYFQAMFSRNFAEKNKDVIELKEVDSVAMNAVLSAVYSDELPITVENSLNLLQTASMLQFHQVEKQCIDFLSRSMNPELSLRIYQIADSLSIKSLYNKSRCYALWEFSSVRTTEAFLDLPLNFLKSYLSSDLLRTTSEVEVFEAVICWVEGVNGEGKTETRIESLPELLHCIRFRTLYADDIRSFLLYPTVSCHRNAAAILKYILILLERNIKEEVSSYDKGFHEEPSLENGMLKNGMEQFDKEAMNVAMQILSSPPRQPPQVPCVVGHIGYPKNLSPSQKEVSSGPCRIKVARNDACLRDMK</sequence>
<dbReference type="EMBL" id="KZ308645">
    <property type="protein sequence ID" value="KAG8232724.1"/>
    <property type="molecule type" value="Genomic_DNA"/>
</dbReference>
<dbReference type="InterPro" id="IPR000210">
    <property type="entry name" value="BTB/POZ_dom"/>
</dbReference>
<gene>
    <name evidence="2" type="ORF">J437_LFUL013317</name>
</gene>
<dbReference type="Proteomes" id="UP000792457">
    <property type="component" value="Unassembled WGS sequence"/>
</dbReference>
<feature type="domain" description="BTB" evidence="1">
    <location>
        <begin position="28"/>
        <end position="95"/>
    </location>
</feature>
<evidence type="ECO:0000313" key="3">
    <source>
        <dbReference type="Proteomes" id="UP000792457"/>
    </source>
</evidence>
<protein>
    <recommendedName>
        <fullName evidence="1">BTB domain-containing protein</fullName>
    </recommendedName>
</protein>
<dbReference type="PANTHER" id="PTHR45632">
    <property type="entry name" value="LD33804P"/>
    <property type="match status" value="1"/>
</dbReference>
<dbReference type="Pfam" id="PF00651">
    <property type="entry name" value="BTB"/>
    <property type="match status" value="1"/>
</dbReference>
<proteinExistence type="predicted"/>
<name>A0A8K0KEH5_LADFU</name>
<accession>A0A8K0KEH5</accession>
<dbReference type="PROSITE" id="PS50097">
    <property type="entry name" value="BTB"/>
    <property type="match status" value="1"/>
</dbReference>
<evidence type="ECO:0000313" key="2">
    <source>
        <dbReference type="EMBL" id="KAG8232724.1"/>
    </source>
</evidence>
<dbReference type="PANTHER" id="PTHR45632:SF5">
    <property type="entry name" value="KELCH-LIKE PROTEIN 22"/>
    <property type="match status" value="1"/>
</dbReference>
<dbReference type="Pfam" id="PF07707">
    <property type="entry name" value="BACK"/>
    <property type="match status" value="1"/>
</dbReference>
<dbReference type="Gene3D" id="3.30.710.10">
    <property type="entry name" value="Potassium Channel Kv1.1, Chain A"/>
    <property type="match status" value="1"/>
</dbReference>
<dbReference type="AlphaFoldDB" id="A0A8K0KEH5"/>
<dbReference type="Gene3D" id="1.25.40.420">
    <property type="match status" value="1"/>
</dbReference>
<evidence type="ECO:0000259" key="1">
    <source>
        <dbReference type="PROSITE" id="PS50097"/>
    </source>
</evidence>
<dbReference type="SMART" id="SM00875">
    <property type="entry name" value="BACK"/>
    <property type="match status" value="1"/>
</dbReference>